<protein>
    <submittedName>
        <fullName evidence="2">Uncharacterized protein</fullName>
    </submittedName>
</protein>
<dbReference type="Proteomes" id="UP001313282">
    <property type="component" value="Unassembled WGS sequence"/>
</dbReference>
<feature type="transmembrane region" description="Helical" evidence="1">
    <location>
        <begin position="76"/>
        <end position="99"/>
    </location>
</feature>
<keyword evidence="3" id="KW-1185">Reference proteome</keyword>
<keyword evidence="1" id="KW-0812">Transmembrane</keyword>
<evidence type="ECO:0000313" key="2">
    <source>
        <dbReference type="EMBL" id="KAK6333384.1"/>
    </source>
</evidence>
<sequence length="131" mass="14564">MFVLKLQKPSGIRLLLTRGFSMQYTTSGIERSIMWPGTPNSSHRFQKLQQTVSTGPFTLPHDLPSRSSPRRPGHHGLILAFISNLLAICCTAVAFPPYILSMASSEHKIAVEAVAPGYSDDHSFRDLRSWP</sequence>
<evidence type="ECO:0000256" key="1">
    <source>
        <dbReference type="SAM" id="Phobius"/>
    </source>
</evidence>
<organism evidence="2 3">
    <name type="scientific">Orbilia javanica</name>
    <dbReference type="NCBI Taxonomy" id="47235"/>
    <lineage>
        <taxon>Eukaryota</taxon>
        <taxon>Fungi</taxon>
        <taxon>Dikarya</taxon>
        <taxon>Ascomycota</taxon>
        <taxon>Pezizomycotina</taxon>
        <taxon>Orbiliomycetes</taxon>
        <taxon>Orbiliales</taxon>
        <taxon>Orbiliaceae</taxon>
        <taxon>Orbilia</taxon>
    </lineage>
</organism>
<gene>
    <name evidence="2" type="ORF">TWF718_011197</name>
</gene>
<dbReference type="AlphaFoldDB" id="A0AAN8ML25"/>
<keyword evidence="1" id="KW-0472">Membrane</keyword>
<keyword evidence="1" id="KW-1133">Transmembrane helix</keyword>
<reference evidence="2 3" key="1">
    <citation type="submission" date="2019-10" db="EMBL/GenBank/DDBJ databases">
        <authorList>
            <person name="Palmer J.M."/>
        </authorList>
    </citation>
    <scope>NUCLEOTIDE SEQUENCE [LARGE SCALE GENOMIC DNA]</scope>
    <source>
        <strain evidence="2 3">TWF718</strain>
    </source>
</reference>
<dbReference type="EMBL" id="JAVHNR010000009">
    <property type="protein sequence ID" value="KAK6333384.1"/>
    <property type="molecule type" value="Genomic_DNA"/>
</dbReference>
<comment type="caution">
    <text evidence="2">The sequence shown here is derived from an EMBL/GenBank/DDBJ whole genome shotgun (WGS) entry which is preliminary data.</text>
</comment>
<accession>A0AAN8ML25</accession>
<name>A0AAN8ML25_9PEZI</name>
<proteinExistence type="predicted"/>
<evidence type="ECO:0000313" key="3">
    <source>
        <dbReference type="Proteomes" id="UP001313282"/>
    </source>
</evidence>